<evidence type="ECO:0000313" key="7">
    <source>
        <dbReference type="EMBL" id="CRI46963.1"/>
    </source>
</evidence>
<evidence type="ECO:0000313" key="1">
    <source>
        <dbReference type="EMBL" id="CRI37971.1"/>
    </source>
</evidence>
<dbReference type="EMBL" id="LN849038">
    <property type="protein sequence ID" value="CRI73005.1"/>
    <property type="molecule type" value="Genomic_DNA"/>
</dbReference>
<dbReference type="EMBL" id="LN847244">
    <property type="protein sequence ID" value="CRI49257.1"/>
    <property type="molecule type" value="Genomic_DNA"/>
</dbReference>
<dbReference type="EMBL" id="LN847245">
    <property type="protein sequence ID" value="CRI51514.1"/>
    <property type="molecule type" value="Genomic_DNA"/>
</dbReference>
<evidence type="ECO:0000313" key="11">
    <source>
        <dbReference type="EMBL" id="CRI73005.1"/>
    </source>
</evidence>
<dbReference type="EMBL" id="LN847172">
    <property type="protein sequence ID" value="CRI43592.1"/>
    <property type="molecule type" value="Genomic_DNA"/>
</dbReference>
<dbReference type="RefSeq" id="WP_369016771.1">
    <property type="nucleotide sequence ID" value="NZ_CP160064.1"/>
</dbReference>
<dbReference type="EMBL" id="LN846998">
    <property type="protein sequence ID" value="CRI37971.1"/>
    <property type="molecule type" value="Genomic_DNA"/>
</dbReference>
<gene>
    <name evidence="1" type="ORF">BN1224_CV15_B_02940</name>
    <name evidence="4" type="ORF">BN1224_DC9_BP_00070</name>
    <name evidence="3" type="ORF">BN1224_GiD_A_03700</name>
    <name evidence="5" type="ORF">BN1224_H12_DP_00020</name>
    <name evidence="6" type="ORF">BN1224_MUL2216_E_00940</name>
    <name evidence="7" type="ORF">BN1224_Panola_F_00260</name>
    <name evidence="9" type="ORF">BN1224_PB1_B_03560</name>
    <name evidence="8" type="ORF">BN1224_U1271_C_01970</name>
    <name evidence="10" type="ORF">BN1224_UZG1_A_03690</name>
    <name evidence="11" type="ORF">BN1224_YK41_BM_00060</name>
    <name evidence="2" type="ORF">CWL029c_C_01970</name>
</gene>
<dbReference type="EMBL" id="LN847003">
    <property type="protein sequence ID" value="CRI40237.1"/>
    <property type="molecule type" value="Genomic_DNA"/>
</dbReference>
<evidence type="ECO:0000313" key="8">
    <source>
        <dbReference type="EMBL" id="CRI49257.1"/>
    </source>
</evidence>
<proteinExistence type="predicted"/>
<evidence type="ECO:0000313" key="9">
    <source>
        <dbReference type="EMBL" id="CRI50387.1"/>
    </source>
</evidence>
<evidence type="ECO:0000313" key="10">
    <source>
        <dbReference type="EMBL" id="CRI51514.1"/>
    </source>
</evidence>
<dbReference type="EMBL" id="LN847232">
    <property type="protein sequence ID" value="CRI46963.1"/>
    <property type="molecule type" value="Genomic_DNA"/>
</dbReference>
<dbReference type="AlphaFoldDB" id="A0A0F7WVW1"/>
<name>A0A0F7WVW1_CHLPN</name>
<reference evidence="4" key="1">
    <citation type="submission" date="2015-05" db="EMBL/GenBank/DDBJ databases">
        <authorList>
            <person name="Rattei Thomas"/>
        </authorList>
    </citation>
    <scope>NUCLEOTIDE SEQUENCE</scope>
    <source>
        <strain evidence="1">CV15</strain>
        <strain evidence="2">CWL029c</strain>
        <strain evidence="4">DC9</strain>
        <strain evidence="3">GiD</strain>
        <strain evidence="5">H12</strain>
        <strain evidence="6">MUL2216</strain>
        <strain evidence="7">Panola</strain>
        <strain evidence="9">PB1</strain>
        <strain evidence="8">U1271</strain>
        <strain evidence="10">UZG1</strain>
        <strain evidence="11">YK41</strain>
    </source>
</reference>
<dbReference type="EMBL" id="LN847008">
    <property type="protein sequence ID" value="CRI41369.1"/>
    <property type="molecule type" value="Genomic_DNA"/>
</dbReference>
<evidence type="ECO:0000313" key="4">
    <source>
        <dbReference type="EMBL" id="CRI42469.1"/>
    </source>
</evidence>
<organism evidence="4">
    <name type="scientific">Chlamydia pneumoniae</name>
    <name type="common">Chlamydophila pneumoniae</name>
    <dbReference type="NCBI Taxonomy" id="83558"/>
    <lineage>
        <taxon>Bacteria</taxon>
        <taxon>Pseudomonadati</taxon>
        <taxon>Chlamydiota</taxon>
        <taxon>Chlamydiia</taxon>
        <taxon>Chlamydiales</taxon>
        <taxon>Chlamydiaceae</taxon>
        <taxon>Chlamydia/Chlamydophila group</taxon>
        <taxon>Chlamydia</taxon>
    </lineage>
</organism>
<evidence type="ECO:0000313" key="3">
    <source>
        <dbReference type="EMBL" id="CRI41369.1"/>
    </source>
</evidence>
<evidence type="ECO:0000313" key="2">
    <source>
        <dbReference type="EMBL" id="CRI40237.1"/>
    </source>
</evidence>
<evidence type="ECO:0000313" key="5">
    <source>
        <dbReference type="EMBL" id="CRI43592.1"/>
    </source>
</evidence>
<dbReference type="PATRIC" id="fig|83558.13.peg.382"/>
<evidence type="ECO:0000313" key="6">
    <source>
        <dbReference type="EMBL" id="CRI45833.1"/>
    </source>
</evidence>
<protein>
    <submittedName>
        <fullName evidence="4">Uncharacterized protein</fullName>
    </submittedName>
</protein>
<dbReference type="EMBL" id="LN847046">
    <property type="protein sequence ID" value="CRI42469.1"/>
    <property type="molecule type" value="Genomic_DNA"/>
</dbReference>
<sequence length="53" mass="6143">MKLIPTQDSIERETDSKRDKKIFTIYICSSKVLAGHFFSHLDKHNKIHESIGV</sequence>
<dbReference type="EMBL" id="LN847240">
    <property type="protein sequence ID" value="CRI50387.1"/>
    <property type="molecule type" value="Genomic_DNA"/>
</dbReference>
<dbReference type="EMBL" id="LN847226">
    <property type="protein sequence ID" value="CRI45833.1"/>
    <property type="molecule type" value="Genomic_DNA"/>
</dbReference>
<accession>A0A0F7WVW1</accession>